<keyword evidence="2" id="KW-1185">Reference proteome</keyword>
<sequence length="68" mass="7314">MTQTQKSKPDYAVYVVEGEGDKAHWTKIGAAWSHTDGEGFNLSLAALPLNGRLTVRKPKATEQTGAGQ</sequence>
<dbReference type="EMBL" id="JAJOZR010000022">
    <property type="protein sequence ID" value="MCD7111812.1"/>
    <property type="molecule type" value="Genomic_DNA"/>
</dbReference>
<dbReference type="AlphaFoldDB" id="A0A9X1NVG0"/>
<proteinExistence type="predicted"/>
<accession>A0A9X1NVG0</accession>
<dbReference type="Proteomes" id="UP001139089">
    <property type="component" value="Unassembled WGS sequence"/>
</dbReference>
<dbReference type="RefSeq" id="WP_132449846.1">
    <property type="nucleotide sequence ID" value="NZ_JAJOZR010000022.1"/>
</dbReference>
<evidence type="ECO:0000313" key="2">
    <source>
        <dbReference type="Proteomes" id="UP001139089"/>
    </source>
</evidence>
<reference evidence="1" key="1">
    <citation type="submission" date="2021-12" db="EMBL/GenBank/DDBJ databases">
        <authorList>
            <person name="Li Y."/>
        </authorList>
    </citation>
    <scope>NUCLEOTIDE SEQUENCE</scope>
    <source>
        <strain evidence="1">DKSPLA3</strain>
    </source>
</reference>
<organism evidence="1 2">
    <name type="scientific">Rhizobium quercicola</name>
    <dbReference type="NCBI Taxonomy" id="2901226"/>
    <lineage>
        <taxon>Bacteria</taxon>
        <taxon>Pseudomonadati</taxon>
        <taxon>Pseudomonadota</taxon>
        <taxon>Alphaproteobacteria</taxon>
        <taxon>Hyphomicrobiales</taxon>
        <taxon>Rhizobiaceae</taxon>
        <taxon>Rhizobium/Agrobacterium group</taxon>
        <taxon>Rhizobium</taxon>
    </lineage>
</organism>
<name>A0A9X1NVG0_9HYPH</name>
<gene>
    <name evidence="1" type="ORF">LRX75_22555</name>
</gene>
<comment type="caution">
    <text evidence="1">The sequence shown here is derived from an EMBL/GenBank/DDBJ whole genome shotgun (WGS) entry which is preliminary data.</text>
</comment>
<evidence type="ECO:0000313" key="1">
    <source>
        <dbReference type="EMBL" id="MCD7111812.1"/>
    </source>
</evidence>
<protein>
    <submittedName>
        <fullName evidence="1">Uncharacterized protein</fullName>
    </submittedName>
</protein>